<sequence>MSEPDGDMAQAPRIHTNRSNFRSTYSQSATAPCRFLLRFPRRFVAMLHLNGVTGDRPDPDLLCLRPLITDWEPVDAPRIPATLTIPPRAFPSSTLPSNYLTSNPALKTTTCNASAAQAFVVKGPAFRAPAHCRRHRLISTDTAPPDPAIPPNLI</sequence>
<protein>
    <submittedName>
        <fullName evidence="2">Uncharacterized protein</fullName>
    </submittedName>
</protein>
<keyword evidence="3" id="KW-1185">Reference proteome</keyword>
<gene>
    <name evidence="2" type="ORF">CLUP02_14018</name>
</gene>
<dbReference type="EMBL" id="CP019479">
    <property type="protein sequence ID" value="UQC88494.1"/>
    <property type="molecule type" value="Genomic_DNA"/>
</dbReference>
<dbReference type="Proteomes" id="UP000830671">
    <property type="component" value="Chromosome 7"/>
</dbReference>
<name>A0A9Q8WM73_9PEZI</name>
<accession>A0A9Q8WM73</accession>
<dbReference type="GeneID" id="73347962"/>
<evidence type="ECO:0000313" key="3">
    <source>
        <dbReference type="Proteomes" id="UP000830671"/>
    </source>
</evidence>
<dbReference type="KEGG" id="clup:CLUP02_14018"/>
<dbReference type="AlphaFoldDB" id="A0A9Q8WM73"/>
<reference evidence="2" key="1">
    <citation type="journal article" date="2021" name="Mol. Plant Microbe Interact.">
        <title>Complete Genome Sequence of the Plant-Pathogenic Fungus Colletotrichum lupini.</title>
        <authorList>
            <person name="Baroncelli R."/>
            <person name="Pensec F."/>
            <person name="Da Lio D."/>
            <person name="Boufleur T."/>
            <person name="Vicente I."/>
            <person name="Sarrocco S."/>
            <person name="Picot A."/>
            <person name="Baraldi E."/>
            <person name="Sukno S."/>
            <person name="Thon M."/>
            <person name="Le Floch G."/>
        </authorList>
    </citation>
    <scope>NUCLEOTIDE SEQUENCE</scope>
    <source>
        <strain evidence="2">IMI 504893</strain>
    </source>
</reference>
<dbReference type="RefSeq" id="XP_049150098.1">
    <property type="nucleotide sequence ID" value="XM_049292952.1"/>
</dbReference>
<evidence type="ECO:0000256" key="1">
    <source>
        <dbReference type="SAM" id="MobiDB-lite"/>
    </source>
</evidence>
<evidence type="ECO:0000313" key="2">
    <source>
        <dbReference type="EMBL" id="UQC88494.1"/>
    </source>
</evidence>
<proteinExistence type="predicted"/>
<organism evidence="2 3">
    <name type="scientific">Colletotrichum lupini</name>
    <dbReference type="NCBI Taxonomy" id="145971"/>
    <lineage>
        <taxon>Eukaryota</taxon>
        <taxon>Fungi</taxon>
        <taxon>Dikarya</taxon>
        <taxon>Ascomycota</taxon>
        <taxon>Pezizomycotina</taxon>
        <taxon>Sordariomycetes</taxon>
        <taxon>Hypocreomycetidae</taxon>
        <taxon>Glomerellales</taxon>
        <taxon>Glomerellaceae</taxon>
        <taxon>Colletotrichum</taxon>
        <taxon>Colletotrichum acutatum species complex</taxon>
    </lineage>
</organism>
<feature type="region of interest" description="Disordered" evidence="1">
    <location>
        <begin position="1"/>
        <end position="21"/>
    </location>
</feature>